<organism evidence="7 8">
    <name type="scientific">Candidatus Alistipes intestinigallinarum</name>
    <dbReference type="NCBI Taxonomy" id="2838440"/>
    <lineage>
        <taxon>Bacteria</taxon>
        <taxon>Pseudomonadati</taxon>
        <taxon>Bacteroidota</taxon>
        <taxon>Bacteroidia</taxon>
        <taxon>Bacteroidales</taxon>
        <taxon>Rikenellaceae</taxon>
        <taxon>Alistipes</taxon>
    </lineage>
</organism>
<evidence type="ECO:0000256" key="6">
    <source>
        <dbReference type="SAM" id="Phobius"/>
    </source>
</evidence>
<gene>
    <name evidence="7" type="ORF">H9828_04010</name>
</gene>
<evidence type="ECO:0000256" key="5">
    <source>
        <dbReference type="ARBA" id="ARBA00023136"/>
    </source>
</evidence>
<comment type="similarity">
    <text evidence="2">Belongs to the autoinducer-2 exporter (AI-2E) (TC 2.A.86) family.</text>
</comment>
<proteinExistence type="inferred from homology"/>
<dbReference type="InterPro" id="IPR002549">
    <property type="entry name" value="AI-2E-like"/>
</dbReference>
<dbReference type="PANTHER" id="PTHR21716:SF4">
    <property type="entry name" value="TRANSMEMBRANE PROTEIN 245"/>
    <property type="match status" value="1"/>
</dbReference>
<dbReference type="AlphaFoldDB" id="A0A9D1Z0F0"/>
<feature type="transmembrane region" description="Helical" evidence="6">
    <location>
        <begin position="12"/>
        <end position="45"/>
    </location>
</feature>
<dbReference type="EMBL" id="DXDA01000034">
    <property type="protein sequence ID" value="HIY68562.1"/>
    <property type="molecule type" value="Genomic_DNA"/>
</dbReference>
<accession>A0A9D1Z0F0</accession>
<evidence type="ECO:0000256" key="2">
    <source>
        <dbReference type="ARBA" id="ARBA00009773"/>
    </source>
</evidence>
<keyword evidence="3 6" id="KW-0812">Transmembrane</keyword>
<feature type="transmembrane region" description="Helical" evidence="6">
    <location>
        <begin position="197"/>
        <end position="218"/>
    </location>
</feature>
<reference evidence="7" key="1">
    <citation type="journal article" date="2021" name="PeerJ">
        <title>Extensive microbial diversity within the chicken gut microbiome revealed by metagenomics and culture.</title>
        <authorList>
            <person name="Gilroy R."/>
            <person name="Ravi A."/>
            <person name="Getino M."/>
            <person name="Pursley I."/>
            <person name="Horton D.L."/>
            <person name="Alikhan N.F."/>
            <person name="Baker D."/>
            <person name="Gharbi K."/>
            <person name="Hall N."/>
            <person name="Watson M."/>
            <person name="Adriaenssens E.M."/>
            <person name="Foster-Nyarko E."/>
            <person name="Jarju S."/>
            <person name="Secka A."/>
            <person name="Antonio M."/>
            <person name="Oren A."/>
            <person name="Chaudhuri R.R."/>
            <person name="La Ragione R."/>
            <person name="Hildebrand F."/>
            <person name="Pallen M.J."/>
        </authorList>
    </citation>
    <scope>NUCLEOTIDE SEQUENCE</scope>
    <source>
        <strain evidence="7">5134</strain>
    </source>
</reference>
<evidence type="ECO:0000256" key="4">
    <source>
        <dbReference type="ARBA" id="ARBA00022989"/>
    </source>
</evidence>
<feature type="transmembrane region" description="Helical" evidence="6">
    <location>
        <begin position="293"/>
        <end position="325"/>
    </location>
</feature>
<feature type="transmembrane region" description="Helical" evidence="6">
    <location>
        <begin position="146"/>
        <end position="165"/>
    </location>
</feature>
<dbReference type="Proteomes" id="UP000886844">
    <property type="component" value="Unassembled WGS sequence"/>
</dbReference>
<dbReference type="PANTHER" id="PTHR21716">
    <property type="entry name" value="TRANSMEMBRANE PROTEIN"/>
    <property type="match status" value="1"/>
</dbReference>
<keyword evidence="5 6" id="KW-0472">Membrane</keyword>
<comment type="subcellular location">
    <subcellularLocation>
        <location evidence="1">Membrane</location>
        <topology evidence="1">Multi-pass membrane protein</topology>
    </subcellularLocation>
</comment>
<dbReference type="Pfam" id="PF01594">
    <property type="entry name" value="AI-2E_transport"/>
    <property type="match status" value="1"/>
</dbReference>
<dbReference type="GO" id="GO:0016020">
    <property type="term" value="C:membrane"/>
    <property type="evidence" value="ECO:0007669"/>
    <property type="project" value="UniProtKB-SubCell"/>
</dbReference>
<evidence type="ECO:0000313" key="7">
    <source>
        <dbReference type="EMBL" id="HIY68562.1"/>
    </source>
</evidence>
<feature type="transmembrane region" description="Helical" evidence="6">
    <location>
        <begin position="253"/>
        <end position="273"/>
    </location>
</feature>
<feature type="transmembrane region" description="Helical" evidence="6">
    <location>
        <begin position="66"/>
        <end position="87"/>
    </location>
</feature>
<sequence>MLSIREKYGRYSLFVLIAGLGVTVFVKILPFLGGLLGAVTIYVLLRRQMRLLTERRQWRRSVAATVLLAEAVCCFLIPITLIGWMVVVKVQGLVVNPRTFIVPLKHLAELVEMKTGYEVWSESNVRWLLSYIPSVGQWLVEGTVDFAINLVVLLFVLYFMLVGGTRMEAYCSDLMPFDWRVSRTVIHEIHLIVRSNAIGIPLLALIQGFVAYAGYLIFGAPSPLFWGVLTCFATIIPIVGTALVWIPLAGYMALTGAWAPAVGLVLYGTLVVTHVDNVVRFILQKRMAHTHPLITIFGVFIGLSLFGFMGVIFGPLLLAMFVYFVDLFKCKYLDRNRICS</sequence>
<feature type="transmembrane region" description="Helical" evidence="6">
    <location>
        <begin position="224"/>
        <end position="246"/>
    </location>
</feature>
<evidence type="ECO:0000256" key="3">
    <source>
        <dbReference type="ARBA" id="ARBA00022692"/>
    </source>
</evidence>
<evidence type="ECO:0000313" key="8">
    <source>
        <dbReference type="Proteomes" id="UP000886844"/>
    </source>
</evidence>
<keyword evidence="4 6" id="KW-1133">Transmembrane helix</keyword>
<reference evidence="7" key="2">
    <citation type="submission" date="2021-04" db="EMBL/GenBank/DDBJ databases">
        <authorList>
            <person name="Gilroy R."/>
        </authorList>
    </citation>
    <scope>NUCLEOTIDE SEQUENCE</scope>
    <source>
        <strain evidence="7">5134</strain>
    </source>
</reference>
<evidence type="ECO:0000256" key="1">
    <source>
        <dbReference type="ARBA" id="ARBA00004141"/>
    </source>
</evidence>
<comment type="caution">
    <text evidence="7">The sequence shown here is derived from an EMBL/GenBank/DDBJ whole genome shotgun (WGS) entry which is preliminary data.</text>
</comment>
<name>A0A9D1Z0F0_9BACT</name>
<protein>
    <submittedName>
        <fullName evidence="7">AI-2E family transporter</fullName>
    </submittedName>
</protein>